<dbReference type="EMBL" id="VLTO01000033">
    <property type="protein sequence ID" value="KAA0173473.1"/>
    <property type="molecule type" value="Genomic_DNA"/>
</dbReference>
<evidence type="ECO:0000256" key="2">
    <source>
        <dbReference type="SAM" id="Phobius"/>
    </source>
</evidence>
<dbReference type="EMBL" id="VLTN01000030">
    <property type="protein sequence ID" value="KAA0150955.1"/>
    <property type="molecule type" value="Genomic_DNA"/>
</dbReference>
<sequence length="295" mass="30497">MAAAGDRDPFADPFAEEDPDLDFVSVAGGSRTSSFDMPGDDHTFISSGLEGSTYDPYPDNGGTDFVSIGGKGPNEPPADDAAREAEAAIERPNTIRDTPLSGPNMMDQAFGAVNKAMFGPGSSLSGSQQSSGAKYLAKTKSRSLWETGMHNAGAMYLAAGSVGMSIGIVAGVRTAKNFRPRILVNSVLNSSGRTGARLANGAAALAMFYTGITYALDQLEFDAVPSRIGLRRQETYTPMAATALALLVFRSPLLLSGSPAQRLGAAITPILGAGCIAAIATAAPVIGPSAPFRWN</sequence>
<evidence type="ECO:0000313" key="6">
    <source>
        <dbReference type="Proteomes" id="UP000323011"/>
    </source>
</evidence>
<feature type="transmembrane region" description="Helical" evidence="2">
    <location>
        <begin position="196"/>
        <end position="216"/>
    </location>
</feature>
<dbReference type="Proteomes" id="UP000323011">
    <property type="component" value="Unassembled WGS sequence"/>
</dbReference>
<reference evidence="5 6" key="1">
    <citation type="submission" date="2019-07" db="EMBL/GenBank/DDBJ databases">
        <title>Genomes of Cafeteria roenbergensis.</title>
        <authorList>
            <person name="Fischer M.G."/>
            <person name="Hackl T."/>
            <person name="Roman M."/>
        </authorList>
    </citation>
    <scope>NUCLEOTIDE SEQUENCE [LARGE SCALE GENOMIC DNA]</scope>
    <source>
        <strain evidence="3 6">BVI</strain>
        <strain evidence="4 5">E4-10P</strain>
    </source>
</reference>
<keyword evidence="2" id="KW-1133">Transmembrane helix</keyword>
<evidence type="ECO:0000256" key="1">
    <source>
        <dbReference type="SAM" id="MobiDB-lite"/>
    </source>
</evidence>
<comment type="caution">
    <text evidence="4">The sequence shown here is derived from an EMBL/GenBank/DDBJ whole genome shotgun (WGS) entry which is preliminary data.</text>
</comment>
<feature type="transmembrane region" description="Helical" evidence="2">
    <location>
        <begin position="236"/>
        <end position="256"/>
    </location>
</feature>
<evidence type="ECO:0000313" key="3">
    <source>
        <dbReference type="EMBL" id="KAA0150955.1"/>
    </source>
</evidence>
<evidence type="ECO:0000313" key="4">
    <source>
        <dbReference type="EMBL" id="KAA0173473.1"/>
    </source>
</evidence>
<dbReference type="AlphaFoldDB" id="A0A5A8E6R0"/>
<feature type="region of interest" description="Disordered" evidence="1">
    <location>
        <begin position="1"/>
        <end position="57"/>
    </location>
</feature>
<protein>
    <submittedName>
        <fullName evidence="4">Uncharacterized protein</fullName>
    </submittedName>
</protein>
<feature type="transmembrane region" description="Helical" evidence="2">
    <location>
        <begin position="153"/>
        <end position="175"/>
    </location>
</feature>
<gene>
    <name evidence="4" type="ORF">FNF27_05113</name>
    <name evidence="3" type="ORF">FNF29_04845</name>
</gene>
<keyword evidence="6" id="KW-1185">Reference proteome</keyword>
<feature type="compositionally biased region" description="Basic and acidic residues" evidence="1">
    <location>
        <begin position="1"/>
        <end position="10"/>
    </location>
</feature>
<organism evidence="4 5">
    <name type="scientific">Cafeteria roenbergensis</name>
    <name type="common">Marine flagellate</name>
    <dbReference type="NCBI Taxonomy" id="33653"/>
    <lineage>
        <taxon>Eukaryota</taxon>
        <taxon>Sar</taxon>
        <taxon>Stramenopiles</taxon>
        <taxon>Bigyra</taxon>
        <taxon>Opalozoa</taxon>
        <taxon>Bicosoecida</taxon>
        <taxon>Cafeteriaceae</taxon>
        <taxon>Cafeteria</taxon>
    </lineage>
</organism>
<proteinExistence type="predicted"/>
<feature type="transmembrane region" description="Helical" evidence="2">
    <location>
        <begin position="263"/>
        <end position="286"/>
    </location>
</feature>
<keyword evidence="2" id="KW-0812">Transmembrane</keyword>
<name>A0A5A8E6R0_CAFRO</name>
<dbReference type="Proteomes" id="UP000322899">
    <property type="component" value="Unassembled WGS sequence"/>
</dbReference>
<evidence type="ECO:0000313" key="5">
    <source>
        <dbReference type="Proteomes" id="UP000322899"/>
    </source>
</evidence>
<accession>A0A5A8E6R0</accession>
<keyword evidence="2" id="KW-0472">Membrane</keyword>